<evidence type="ECO:0000313" key="2">
    <source>
        <dbReference type="EMBL" id="OGD64346.1"/>
    </source>
</evidence>
<reference evidence="2 3" key="1">
    <citation type="journal article" date="2016" name="Nat. Commun.">
        <title>Thousands of microbial genomes shed light on interconnected biogeochemical processes in an aquifer system.</title>
        <authorList>
            <person name="Anantharaman K."/>
            <person name="Brown C.T."/>
            <person name="Hug L.A."/>
            <person name="Sharon I."/>
            <person name="Castelle C.J."/>
            <person name="Probst A.J."/>
            <person name="Thomas B.C."/>
            <person name="Singh A."/>
            <person name="Wilkins M.J."/>
            <person name="Karaoz U."/>
            <person name="Brodie E.L."/>
            <person name="Williams K.H."/>
            <person name="Hubbard S.S."/>
            <person name="Banfield J.F."/>
        </authorList>
    </citation>
    <scope>NUCLEOTIDE SEQUENCE [LARGE SCALE GENOMIC DNA]</scope>
</reference>
<protein>
    <submittedName>
        <fullName evidence="2">Uncharacterized protein</fullName>
    </submittedName>
</protein>
<dbReference type="Proteomes" id="UP000177481">
    <property type="component" value="Unassembled WGS sequence"/>
</dbReference>
<comment type="caution">
    <text evidence="2">The sequence shown here is derived from an EMBL/GenBank/DDBJ whole genome shotgun (WGS) entry which is preliminary data.</text>
</comment>
<feature type="region of interest" description="Disordered" evidence="1">
    <location>
        <begin position="169"/>
        <end position="188"/>
    </location>
</feature>
<dbReference type="STRING" id="1797471.A3A71_04265"/>
<organism evidence="2 3">
    <name type="scientific">Candidatus Berkelbacteria bacterium RIFCSPLOWO2_01_FULL_50_28</name>
    <dbReference type="NCBI Taxonomy" id="1797471"/>
    <lineage>
        <taxon>Bacteria</taxon>
        <taxon>Candidatus Berkelbacteria</taxon>
    </lineage>
</organism>
<dbReference type="EMBL" id="MEZX01000003">
    <property type="protein sequence ID" value="OGD64346.1"/>
    <property type="molecule type" value="Genomic_DNA"/>
</dbReference>
<dbReference type="AlphaFoldDB" id="A0A1F5EAN9"/>
<proteinExistence type="predicted"/>
<name>A0A1F5EAN9_9BACT</name>
<sequence length="290" mass="32355">MTEQAPGFFDYPYSAFRDESEFAGLFRHACGLLNMPSAKPKAVDIVRTAFAHGGIADEHQPIFVKTLEFRLAEFGRQGELPEWLRLLKYHTECLVELGDGDTRVTPEGFRYRFVPGATPPVPPTQVTFLEPSSGESRKVRRQVAKLWPKSSTEGRPSVTVDDVARQVRDGQPLRPEQPVEKSPCPPRQKTITTIQSSRFFGRDGPLGSAEDLAARLAIRAGSGTQAGILGRLTRGYGCQGKNGLDDSLREKIIDLLFSLYPDDDVKARYWVRVLTKEFPTRKTTPSYLIA</sequence>
<evidence type="ECO:0000313" key="3">
    <source>
        <dbReference type="Proteomes" id="UP000177481"/>
    </source>
</evidence>
<gene>
    <name evidence="2" type="ORF">A3A71_04265</name>
</gene>
<evidence type="ECO:0000256" key="1">
    <source>
        <dbReference type="SAM" id="MobiDB-lite"/>
    </source>
</evidence>
<accession>A0A1F5EAN9</accession>